<proteinExistence type="predicted"/>
<gene>
    <name evidence="2" type="ORF">RNB18_05145</name>
</gene>
<keyword evidence="3" id="KW-1185">Reference proteome</keyword>
<evidence type="ECO:0000313" key="3">
    <source>
        <dbReference type="Proteomes" id="UP001183824"/>
    </source>
</evidence>
<protein>
    <submittedName>
        <fullName evidence="2">Uncharacterized protein</fullName>
    </submittedName>
</protein>
<dbReference type="RefSeq" id="WP_311712927.1">
    <property type="nucleotide sequence ID" value="NZ_JAVREZ010000001.1"/>
</dbReference>
<dbReference type="Proteomes" id="UP001183824">
    <property type="component" value="Unassembled WGS sequence"/>
</dbReference>
<reference evidence="3" key="1">
    <citation type="submission" date="2023-07" db="EMBL/GenBank/DDBJ databases">
        <title>30 novel species of actinomycetes from the DSMZ collection.</title>
        <authorList>
            <person name="Nouioui I."/>
        </authorList>
    </citation>
    <scope>NUCLEOTIDE SEQUENCE [LARGE SCALE GENOMIC DNA]</scope>
    <source>
        <strain evidence="3">DSM 41640</strain>
    </source>
</reference>
<evidence type="ECO:0000256" key="1">
    <source>
        <dbReference type="SAM" id="MobiDB-lite"/>
    </source>
</evidence>
<accession>A0ABU2V1Y5</accession>
<organism evidence="2 3">
    <name type="scientific">Streptomyces doebereineriae</name>
    <dbReference type="NCBI Taxonomy" id="3075528"/>
    <lineage>
        <taxon>Bacteria</taxon>
        <taxon>Bacillati</taxon>
        <taxon>Actinomycetota</taxon>
        <taxon>Actinomycetes</taxon>
        <taxon>Kitasatosporales</taxon>
        <taxon>Streptomycetaceae</taxon>
        <taxon>Streptomyces</taxon>
    </lineage>
</organism>
<dbReference type="EMBL" id="JAVREZ010000001">
    <property type="protein sequence ID" value="MDT0479569.1"/>
    <property type="molecule type" value="Genomic_DNA"/>
</dbReference>
<feature type="region of interest" description="Disordered" evidence="1">
    <location>
        <begin position="1"/>
        <end position="32"/>
    </location>
</feature>
<name>A0ABU2V1Y5_9ACTN</name>
<comment type="caution">
    <text evidence="2">The sequence shown here is derived from an EMBL/GenBank/DDBJ whole genome shotgun (WGS) entry which is preliminary data.</text>
</comment>
<sequence>MPAFDHRLPELWGGDARTDTPAPASSPAACRPQARSAAAAVALTTGMTGLDPDVPTGRIHFRPTGPLPVGALTVSGKRLDFTINSGGRVESVTAPAELIVEQQAALRS</sequence>
<evidence type="ECO:0000313" key="2">
    <source>
        <dbReference type="EMBL" id="MDT0479569.1"/>
    </source>
</evidence>
<feature type="compositionally biased region" description="Low complexity" evidence="1">
    <location>
        <begin position="19"/>
        <end position="32"/>
    </location>
</feature>